<dbReference type="CDD" id="cd00367">
    <property type="entry name" value="PTS-HPr_like"/>
    <property type="match status" value="1"/>
</dbReference>
<evidence type="ECO:0000256" key="5">
    <source>
        <dbReference type="ARBA" id="ARBA00022683"/>
    </source>
</evidence>
<feature type="domain" description="HPr" evidence="6">
    <location>
        <begin position="1"/>
        <end position="86"/>
    </location>
</feature>
<evidence type="ECO:0000256" key="1">
    <source>
        <dbReference type="ARBA" id="ARBA00003681"/>
    </source>
</evidence>
<gene>
    <name evidence="7" type="ORF">GBB04_10135</name>
</gene>
<evidence type="ECO:0000313" key="8">
    <source>
        <dbReference type="Proteomes" id="UP000429211"/>
    </source>
</evidence>
<keyword evidence="5" id="KW-0598">Phosphotransferase system</keyword>
<dbReference type="NCBIfam" id="TIGR01003">
    <property type="entry name" value="PTS_HPr_family"/>
    <property type="match status" value="1"/>
</dbReference>
<organism evidence="7 8">
    <name type="scientific">Bifidobacterium dentium</name>
    <dbReference type="NCBI Taxonomy" id="1689"/>
    <lineage>
        <taxon>Bacteria</taxon>
        <taxon>Bacillati</taxon>
        <taxon>Actinomycetota</taxon>
        <taxon>Actinomycetes</taxon>
        <taxon>Bifidobacteriales</taxon>
        <taxon>Bifidobacteriaceae</taxon>
        <taxon>Bifidobacterium</taxon>
    </lineage>
</organism>
<accession>A0A1V8Q7H3</accession>
<dbReference type="Pfam" id="PF00381">
    <property type="entry name" value="PTS-HPr"/>
    <property type="match status" value="1"/>
</dbReference>
<dbReference type="RefSeq" id="WP_003837678.1">
    <property type="nucleotide sequence ID" value="NZ_BCYE01000006.1"/>
</dbReference>
<dbReference type="AlphaFoldDB" id="A0A1V8Q7H3"/>
<dbReference type="GO" id="GO:0009401">
    <property type="term" value="P:phosphoenolpyruvate-dependent sugar phosphotransferase system"/>
    <property type="evidence" value="ECO:0007669"/>
    <property type="project" value="UniProtKB-KW"/>
</dbReference>
<dbReference type="InterPro" id="IPR001020">
    <property type="entry name" value="PTS_HPr_His_P_site"/>
</dbReference>
<dbReference type="SUPFAM" id="SSF55594">
    <property type="entry name" value="HPr-like"/>
    <property type="match status" value="1"/>
</dbReference>
<sequence length="86" mass="8572">MATRNLVINDPVGIHARPAAQFAQAVTASNCNVTIAKEGGDAVPAGSILSIMGLGIKQGDTVVINVEGTDADACADKLIGILANAA</sequence>
<dbReference type="PANTHER" id="PTHR33705">
    <property type="entry name" value="PHOSPHOCARRIER PROTEIN HPR"/>
    <property type="match status" value="1"/>
</dbReference>
<dbReference type="PROSITE" id="PS51350">
    <property type="entry name" value="PTS_HPR_DOM"/>
    <property type="match status" value="1"/>
</dbReference>
<dbReference type="PANTHER" id="PTHR33705:SF2">
    <property type="entry name" value="PHOSPHOCARRIER PROTEIN NPR"/>
    <property type="match status" value="1"/>
</dbReference>
<proteinExistence type="predicted"/>
<reference evidence="7 8" key="1">
    <citation type="journal article" date="2019" name="Nat. Med.">
        <title>A library of human gut bacterial isolates paired with longitudinal multiomics data enables mechanistic microbiome research.</title>
        <authorList>
            <person name="Poyet M."/>
            <person name="Groussin M."/>
            <person name="Gibbons S.M."/>
            <person name="Avila-Pacheco J."/>
            <person name="Jiang X."/>
            <person name="Kearney S.M."/>
            <person name="Perrotta A.R."/>
            <person name="Berdy B."/>
            <person name="Zhao S."/>
            <person name="Lieberman T.D."/>
            <person name="Swanson P.K."/>
            <person name="Smith M."/>
            <person name="Roesemann S."/>
            <person name="Alexander J.E."/>
            <person name="Rich S.A."/>
            <person name="Livny J."/>
            <person name="Vlamakis H."/>
            <person name="Clish C."/>
            <person name="Bullock K."/>
            <person name="Deik A."/>
            <person name="Scott J."/>
            <person name="Pierce K.A."/>
            <person name="Xavier R.J."/>
            <person name="Alm E.J."/>
        </authorList>
    </citation>
    <scope>NUCLEOTIDE SEQUENCE [LARGE SCALE GENOMIC DNA]</scope>
    <source>
        <strain evidence="7 8">BIOML-A2</strain>
    </source>
</reference>
<comment type="function">
    <text evidence="1">General (non sugar-specific) component of the phosphoenolpyruvate-dependent sugar phosphotransferase system (sugar PTS). This major carbohydrate active-transport system catalyzes the phosphorylation of incoming sugar substrates concomitantly with their translocation across the cell membrane. The phosphoryl group from phosphoenolpyruvate (PEP) is transferred to the phosphoryl carrier protein HPr by enzyme I. Phospho-HPr then transfers it to the PTS EIIA domain.</text>
</comment>
<evidence type="ECO:0000256" key="2">
    <source>
        <dbReference type="ARBA" id="ARBA00004496"/>
    </source>
</evidence>
<dbReference type="PROSITE" id="PS00369">
    <property type="entry name" value="PTS_HPR_HIS"/>
    <property type="match status" value="1"/>
</dbReference>
<dbReference type="Proteomes" id="UP000429211">
    <property type="component" value="Unassembled WGS sequence"/>
</dbReference>
<dbReference type="GeneID" id="31605480"/>
<evidence type="ECO:0000313" key="7">
    <source>
        <dbReference type="EMBL" id="KAB7459228.1"/>
    </source>
</evidence>
<dbReference type="Gene3D" id="3.30.1340.10">
    <property type="entry name" value="HPr-like"/>
    <property type="match status" value="1"/>
</dbReference>
<dbReference type="GO" id="GO:0005737">
    <property type="term" value="C:cytoplasm"/>
    <property type="evidence" value="ECO:0007669"/>
    <property type="project" value="UniProtKB-SubCell"/>
</dbReference>
<dbReference type="InterPro" id="IPR050399">
    <property type="entry name" value="HPr"/>
</dbReference>
<keyword evidence="4" id="KW-0963">Cytoplasm</keyword>
<dbReference type="InterPro" id="IPR000032">
    <property type="entry name" value="HPr-like"/>
</dbReference>
<evidence type="ECO:0000256" key="3">
    <source>
        <dbReference type="ARBA" id="ARBA00020422"/>
    </source>
</evidence>
<evidence type="ECO:0000256" key="4">
    <source>
        <dbReference type="ARBA" id="ARBA00022490"/>
    </source>
</evidence>
<name>A0A1V8Q7H3_9BIFI</name>
<dbReference type="EMBL" id="WDPD01000015">
    <property type="protein sequence ID" value="KAB7459228.1"/>
    <property type="molecule type" value="Genomic_DNA"/>
</dbReference>
<comment type="subcellular location">
    <subcellularLocation>
        <location evidence="2">Cytoplasm</location>
    </subcellularLocation>
</comment>
<dbReference type="PRINTS" id="PR00107">
    <property type="entry name" value="PHOSPHOCPHPR"/>
</dbReference>
<protein>
    <recommendedName>
        <fullName evidence="3">Phosphocarrier protein HPr</fullName>
    </recommendedName>
</protein>
<dbReference type="InterPro" id="IPR035895">
    <property type="entry name" value="HPr-like_sf"/>
</dbReference>
<comment type="caution">
    <text evidence="7">The sequence shown here is derived from an EMBL/GenBank/DDBJ whole genome shotgun (WGS) entry which is preliminary data.</text>
</comment>
<dbReference type="OMA" id="APHGIHT"/>
<evidence type="ECO:0000259" key="6">
    <source>
        <dbReference type="PROSITE" id="PS51350"/>
    </source>
</evidence>